<organism evidence="8 9">
    <name type="scientific">Microbacterium testaceum</name>
    <name type="common">Aureobacterium testaceum</name>
    <name type="synonym">Brevibacterium testaceum</name>
    <dbReference type="NCBI Taxonomy" id="2033"/>
    <lineage>
        <taxon>Bacteria</taxon>
        <taxon>Bacillati</taxon>
        <taxon>Actinomycetota</taxon>
        <taxon>Actinomycetes</taxon>
        <taxon>Micrococcales</taxon>
        <taxon>Microbacteriaceae</taxon>
        <taxon>Microbacterium</taxon>
    </lineage>
</organism>
<name>A0A147EM08_MICTE</name>
<dbReference type="AlphaFoldDB" id="A0A147EM08"/>
<dbReference type="InterPro" id="IPR014729">
    <property type="entry name" value="Rossmann-like_a/b/a_fold"/>
</dbReference>
<comment type="cofactor">
    <cofactor evidence="4">
        <name>FAD</name>
        <dbReference type="ChEBI" id="CHEBI:57692"/>
    </cofactor>
    <text evidence="4">Binds 1 FAD per subunit.</text>
</comment>
<evidence type="ECO:0000256" key="6">
    <source>
        <dbReference type="RuleBase" id="RU004182"/>
    </source>
</evidence>
<dbReference type="InterPro" id="IPR002081">
    <property type="entry name" value="Cryptochrome/DNA_photolyase_1"/>
</dbReference>
<dbReference type="PANTHER" id="PTHR11455:SF9">
    <property type="entry name" value="CRYPTOCHROME CIRCADIAN CLOCK 5 ISOFORM X1"/>
    <property type="match status" value="1"/>
</dbReference>
<evidence type="ECO:0000256" key="5">
    <source>
        <dbReference type="PIRSR" id="PIRSR602081-2"/>
    </source>
</evidence>
<dbReference type="GO" id="GO:0006139">
    <property type="term" value="P:nucleobase-containing compound metabolic process"/>
    <property type="evidence" value="ECO:0007669"/>
    <property type="project" value="UniProtKB-ARBA"/>
</dbReference>
<dbReference type="SUPFAM" id="SSF48173">
    <property type="entry name" value="Cryptochrome/photolyase FAD-binding domain"/>
    <property type="match status" value="1"/>
</dbReference>
<reference evidence="8 9" key="1">
    <citation type="journal article" date="2016" name="Front. Microbiol.">
        <title>Genomic Resource of Rice Seed Associated Bacteria.</title>
        <authorList>
            <person name="Midha S."/>
            <person name="Bansal K."/>
            <person name="Sharma S."/>
            <person name="Kumar N."/>
            <person name="Patil P.P."/>
            <person name="Chaudhry V."/>
            <person name="Patil P.B."/>
        </authorList>
    </citation>
    <scope>NUCLEOTIDE SEQUENCE [LARGE SCALE GENOMIC DNA]</scope>
    <source>
        <strain evidence="8 9">NS220</strain>
    </source>
</reference>
<dbReference type="InterPro" id="IPR036155">
    <property type="entry name" value="Crypto/Photolyase_N_sf"/>
</dbReference>
<dbReference type="GO" id="GO:0003677">
    <property type="term" value="F:DNA binding"/>
    <property type="evidence" value="ECO:0007669"/>
    <property type="project" value="TreeGrafter"/>
</dbReference>
<comment type="similarity">
    <text evidence="6">Belongs to the DNA photolyase family.</text>
</comment>
<feature type="binding site" evidence="4">
    <location>
        <begin position="376"/>
        <end position="378"/>
    </location>
    <ligand>
        <name>FAD</name>
        <dbReference type="ChEBI" id="CHEBI:57692"/>
    </ligand>
</feature>
<evidence type="ECO:0000259" key="7">
    <source>
        <dbReference type="PROSITE" id="PS51645"/>
    </source>
</evidence>
<feature type="binding site" evidence="4">
    <location>
        <begin position="238"/>
        <end position="242"/>
    </location>
    <ligand>
        <name>FAD</name>
        <dbReference type="ChEBI" id="CHEBI:57692"/>
    </ligand>
</feature>
<keyword evidence="3 6" id="KW-0157">Chromophore</keyword>
<dbReference type="EMBL" id="LDRT01000234">
    <property type="protein sequence ID" value="KTR85447.1"/>
    <property type="molecule type" value="Genomic_DNA"/>
</dbReference>
<feature type="binding site" evidence="4">
    <location>
        <position position="226"/>
    </location>
    <ligand>
        <name>FAD</name>
        <dbReference type="ChEBI" id="CHEBI:57692"/>
    </ligand>
</feature>
<feature type="site" description="Electron transfer via tryptophanyl radical" evidence="5">
    <location>
        <position position="386"/>
    </location>
</feature>
<evidence type="ECO:0000256" key="2">
    <source>
        <dbReference type="ARBA" id="ARBA00022827"/>
    </source>
</evidence>
<dbReference type="RefSeq" id="WP_058625455.1">
    <property type="nucleotide sequence ID" value="NZ_LDRT01000234.1"/>
</dbReference>
<evidence type="ECO:0000256" key="3">
    <source>
        <dbReference type="ARBA" id="ARBA00022991"/>
    </source>
</evidence>
<dbReference type="Proteomes" id="UP000075025">
    <property type="component" value="Unassembled WGS sequence"/>
</dbReference>
<dbReference type="PATRIC" id="fig|2033.6.peg.1814"/>
<feature type="binding site" evidence="4">
    <location>
        <position position="275"/>
    </location>
    <ligand>
        <name>FAD</name>
        <dbReference type="ChEBI" id="CHEBI:57692"/>
    </ligand>
</feature>
<evidence type="ECO:0000313" key="8">
    <source>
        <dbReference type="EMBL" id="KTR85447.1"/>
    </source>
</evidence>
<dbReference type="GO" id="GO:0071949">
    <property type="term" value="F:FAD binding"/>
    <property type="evidence" value="ECO:0007669"/>
    <property type="project" value="TreeGrafter"/>
</dbReference>
<dbReference type="Gene3D" id="1.10.579.10">
    <property type="entry name" value="DNA Cyclobutane Dipyrimidine Photolyase, subunit A, domain 3"/>
    <property type="match status" value="1"/>
</dbReference>
<evidence type="ECO:0000256" key="1">
    <source>
        <dbReference type="ARBA" id="ARBA00022630"/>
    </source>
</evidence>
<comment type="caution">
    <text evidence="8">The sequence shown here is derived from an EMBL/GenBank/DDBJ whole genome shotgun (WGS) entry which is preliminary data.</text>
</comment>
<evidence type="ECO:0000256" key="4">
    <source>
        <dbReference type="PIRSR" id="PIRSR602081-1"/>
    </source>
</evidence>
<evidence type="ECO:0000313" key="9">
    <source>
        <dbReference type="Proteomes" id="UP000075025"/>
    </source>
</evidence>
<dbReference type="InterPro" id="IPR005101">
    <property type="entry name" value="Cryptochr/Photolyase_FAD-bd"/>
</dbReference>
<keyword evidence="8" id="KW-0456">Lyase</keyword>
<accession>A0A147EM08</accession>
<dbReference type="PROSITE" id="PS00691">
    <property type="entry name" value="DNA_PHOTOLYASES_1_2"/>
    <property type="match status" value="1"/>
</dbReference>
<sequence length="456" mass="51766">MASPSIVWFRDDLRLTDNPALRAALDRDEPIVALYLLDEESDGVRAIGGAARWWLHGSLASLGERLEERGGRLVLRRGRASEVVPAVVDEVDAGAVFWNRRYGGVEREIDAGLKEKLRGDGVTVTSFAANLLYEPWTVRTQADKPYGVYSPFARAVQKLPAPRPPMPEARKVPGFDGHVDGDDLGDWELLPTKPDWAGGLRDTWEPGEPAGKARLKEFLDEDLGDYAKYRDEFAGGATSNLSPRLRWGELSPYQVWHDTIEHRGSGEHAKSASGFLSELVWREFAWHVTYHSPDIATVNWRRNFDAFPWPRLNRAHLETWQQGKTGVAVVDAGMRQLWRTGVMHNRVRMVTASFLIKNLLIDWRHGEQWFWDCLVDADAASNPFNWQWVAGSGADAAPYFRVFNPDTQRKKFDPHDEYVREWAPEYLGEDPPEPMVDLGETRRRALDAYAEVRHGI</sequence>
<protein>
    <submittedName>
        <fullName evidence="8">Deoxyribodipyrimidine photolyase</fullName>
    </submittedName>
</protein>
<dbReference type="Gene3D" id="1.25.40.80">
    <property type="match status" value="1"/>
</dbReference>
<dbReference type="GO" id="GO:0003904">
    <property type="term" value="F:deoxyribodipyrimidine photo-lyase activity"/>
    <property type="evidence" value="ECO:0007669"/>
    <property type="project" value="TreeGrafter"/>
</dbReference>
<dbReference type="Pfam" id="PF00875">
    <property type="entry name" value="DNA_photolyase"/>
    <property type="match status" value="1"/>
</dbReference>
<keyword evidence="1 4" id="KW-0285">Flavoprotein</keyword>
<feature type="domain" description="Photolyase/cryptochrome alpha/beta" evidence="7">
    <location>
        <begin position="3"/>
        <end position="132"/>
    </location>
</feature>
<dbReference type="InterPro" id="IPR018394">
    <property type="entry name" value="DNA_photolyase_1_CS_C"/>
</dbReference>
<dbReference type="Pfam" id="PF03441">
    <property type="entry name" value="FAD_binding_7"/>
    <property type="match status" value="1"/>
</dbReference>
<dbReference type="PROSITE" id="PS51645">
    <property type="entry name" value="PHR_CRY_ALPHA_BETA"/>
    <property type="match status" value="1"/>
</dbReference>
<dbReference type="GO" id="GO:0006950">
    <property type="term" value="P:response to stress"/>
    <property type="evidence" value="ECO:0007669"/>
    <property type="project" value="UniProtKB-ARBA"/>
</dbReference>
<dbReference type="GO" id="GO:0009416">
    <property type="term" value="P:response to light stimulus"/>
    <property type="evidence" value="ECO:0007669"/>
    <property type="project" value="TreeGrafter"/>
</dbReference>
<dbReference type="PANTHER" id="PTHR11455">
    <property type="entry name" value="CRYPTOCHROME"/>
    <property type="match status" value="1"/>
</dbReference>
<dbReference type="SUPFAM" id="SSF52425">
    <property type="entry name" value="Cryptochrome/photolyase, N-terminal domain"/>
    <property type="match status" value="1"/>
</dbReference>
<keyword evidence="2 4" id="KW-0274">FAD</keyword>
<dbReference type="PRINTS" id="PR00147">
    <property type="entry name" value="DNAPHOTLYASE"/>
</dbReference>
<feature type="site" description="Electron transfer via tryptophanyl radical" evidence="5">
    <location>
        <position position="309"/>
    </location>
</feature>
<dbReference type="OrthoDB" id="9772484at2"/>
<dbReference type="InterPro" id="IPR036134">
    <property type="entry name" value="Crypto/Photolyase_FAD-like_sf"/>
</dbReference>
<feature type="site" description="Electron transfer via tryptophanyl radical" evidence="5">
    <location>
        <position position="363"/>
    </location>
</feature>
<proteinExistence type="inferred from homology"/>
<dbReference type="Gene3D" id="3.40.50.620">
    <property type="entry name" value="HUPs"/>
    <property type="match status" value="1"/>
</dbReference>
<gene>
    <name evidence="8" type="ORF">NS220_18735</name>
</gene>
<dbReference type="InterPro" id="IPR006050">
    <property type="entry name" value="DNA_photolyase_N"/>
</dbReference>